<organism evidence="7 8">
    <name type="scientific">Triparma retinervis</name>
    <dbReference type="NCBI Taxonomy" id="2557542"/>
    <lineage>
        <taxon>Eukaryota</taxon>
        <taxon>Sar</taxon>
        <taxon>Stramenopiles</taxon>
        <taxon>Ochrophyta</taxon>
        <taxon>Bolidophyceae</taxon>
        <taxon>Parmales</taxon>
        <taxon>Triparmaceae</taxon>
        <taxon>Triparma</taxon>
    </lineage>
</organism>
<dbReference type="PIRSF" id="PIRSF015665">
    <property type="entry name" value="CHOPT"/>
    <property type="match status" value="1"/>
</dbReference>
<accession>A0A9W7APL7</accession>
<gene>
    <name evidence="7" type="ORF">TrRE_jg3626</name>
</gene>
<name>A0A9W7APL7_9STRA</name>
<comment type="similarity">
    <text evidence="2 5">Belongs to the CDP-alcohol phosphatidyltransferase class-I family.</text>
</comment>
<keyword evidence="4 6" id="KW-0472">Membrane</keyword>
<evidence type="ECO:0000256" key="6">
    <source>
        <dbReference type="SAM" id="Phobius"/>
    </source>
</evidence>
<evidence type="ECO:0000313" key="7">
    <source>
        <dbReference type="EMBL" id="GMH74356.1"/>
    </source>
</evidence>
<dbReference type="InterPro" id="IPR048254">
    <property type="entry name" value="CDP_ALCOHOL_P_TRANSF_CS"/>
</dbReference>
<feature type="transmembrane region" description="Helical" evidence="6">
    <location>
        <begin position="261"/>
        <end position="278"/>
    </location>
</feature>
<evidence type="ECO:0000313" key="8">
    <source>
        <dbReference type="Proteomes" id="UP001165082"/>
    </source>
</evidence>
<dbReference type="InterPro" id="IPR000462">
    <property type="entry name" value="CDP-OH_P_trans"/>
</dbReference>
<comment type="subcellular location">
    <subcellularLocation>
        <location evidence="1">Membrane</location>
    </subcellularLocation>
</comment>
<keyword evidence="3 5" id="KW-0808">Transferase</keyword>
<evidence type="ECO:0000256" key="3">
    <source>
        <dbReference type="ARBA" id="ARBA00022679"/>
    </source>
</evidence>
<dbReference type="AlphaFoldDB" id="A0A9W7APL7"/>
<keyword evidence="6" id="KW-0812">Transmembrane</keyword>
<dbReference type="InterPro" id="IPR043130">
    <property type="entry name" value="CDP-OH_PTrfase_TM_dom"/>
</dbReference>
<evidence type="ECO:0000256" key="4">
    <source>
        <dbReference type="ARBA" id="ARBA00023136"/>
    </source>
</evidence>
<feature type="transmembrane region" description="Helical" evidence="6">
    <location>
        <begin position="229"/>
        <end position="249"/>
    </location>
</feature>
<evidence type="ECO:0000256" key="5">
    <source>
        <dbReference type="RuleBase" id="RU003750"/>
    </source>
</evidence>
<feature type="non-terminal residue" evidence="7">
    <location>
        <position position="1"/>
    </location>
</feature>
<keyword evidence="8" id="KW-1185">Reference proteome</keyword>
<reference evidence="7" key="1">
    <citation type="submission" date="2022-07" db="EMBL/GenBank/DDBJ databases">
        <title>Genome analysis of Parmales, a sister group of diatoms, reveals the evolutionary specialization of diatoms from phago-mixotrophs to photoautotrophs.</title>
        <authorList>
            <person name="Ban H."/>
            <person name="Sato S."/>
            <person name="Yoshikawa S."/>
            <person name="Kazumasa Y."/>
            <person name="Nakamura Y."/>
            <person name="Ichinomiya M."/>
            <person name="Saitoh K."/>
            <person name="Sato N."/>
            <person name="Blanc-Mathieu R."/>
            <person name="Endo H."/>
            <person name="Kuwata A."/>
            <person name="Ogata H."/>
        </authorList>
    </citation>
    <scope>NUCLEOTIDE SEQUENCE</scope>
</reference>
<keyword evidence="6" id="KW-1133">Transmembrane helix</keyword>
<dbReference type="PROSITE" id="PS00379">
    <property type="entry name" value="CDP_ALCOHOL_P_TRANSF"/>
    <property type="match status" value="1"/>
</dbReference>
<protein>
    <recommendedName>
        <fullName evidence="9">Ethanolaminephosphotransferase</fullName>
    </recommendedName>
</protein>
<comment type="caution">
    <text evidence="7">The sequence shown here is derived from an EMBL/GenBank/DDBJ whole genome shotgun (WGS) entry which is preliminary data.</text>
</comment>
<evidence type="ECO:0000256" key="2">
    <source>
        <dbReference type="ARBA" id="ARBA00010441"/>
    </source>
</evidence>
<dbReference type="InterPro" id="IPR014472">
    <property type="entry name" value="CHOPT"/>
</dbReference>
<proteinExistence type="inferred from homology"/>
<evidence type="ECO:0000256" key="1">
    <source>
        <dbReference type="ARBA" id="ARBA00004370"/>
    </source>
</evidence>
<evidence type="ECO:0008006" key="9">
    <source>
        <dbReference type="Google" id="ProtNLM"/>
    </source>
</evidence>
<dbReference type="GO" id="GO:0016020">
    <property type="term" value="C:membrane"/>
    <property type="evidence" value="ECO:0007669"/>
    <property type="project" value="UniProtKB-SubCell"/>
</dbReference>
<dbReference type="EMBL" id="BRXZ01002988">
    <property type="protein sequence ID" value="GMH74356.1"/>
    <property type="molecule type" value="Genomic_DNA"/>
</dbReference>
<dbReference type="OrthoDB" id="196717at2759"/>
<dbReference type="Pfam" id="PF01066">
    <property type="entry name" value="CDP-OH_P_transf"/>
    <property type="match status" value="1"/>
</dbReference>
<dbReference type="Gene3D" id="1.20.120.1760">
    <property type="match status" value="1"/>
</dbReference>
<dbReference type="GO" id="GO:0016780">
    <property type="term" value="F:phosphotransferase activity, for other substituted phosphate groups"/>
    <property type="evidence" value="ECO:0007669"/>
    <property type="project" value="InterPro"/>
</dbReference>
<feature type="transmembrane region" description="Helical" evidence="6">
    <location>
        <begin position="313"/>
        <end position="330"/>
    </location>
</feature>
<dbReference type="PANTHER" id="PTHR10414">
    <property type="entry name" value="ETHANOLAMINEPHOSPHOTRANSFERASE"/>
    <property type="match status" value="1"/>
</dbReference>
<dbReference type="Proteomes" id="UP001165082">
    <property type="component" value="Unassembled WGS sequence"/>
</dbReference>
<dbReference type="GO" id="GO:0008654">
    <property type="term" value="P:phospholipid biosynthetic process"/>
    <property type="evidence" value="ECO:0007669"/>
    <property type="project" value="InterPro"/>
</dbReference>
<dbReference type="PANTHER" id="PTHR10414:SF37">
    <property type="entry name" value="BB IN A BOXCAR, ISOFORM C"/>
    <property type="match status" value="1"/>
</dbReference>
<sequence>MGLFIDGKATAELKAYKYSGSDLSLTYKYILSPLAQKFAMILYQTLDNMDGKQARRTGSSSPLGMLFDHGCDALNSPLGSINWCVAMSINHSTPLIIFWTLAASAIPFYISTWEEYYTGSLVLPIINGPSEGLILGASLSVISFVHGPQVWHSYSFWDRVSPLFPPPAASHIESAASYLASWLNPLSTPTNFKGLCNYELLITLAALCAIQEMVLKSISVVHKYGFRPLLNLFPFASLCVASLIVGSNLPGVLEANLRSCMALFGLVFVDAVTALMLAHMTGKELNKLRVIQMPAYLLVGQILLGNLQDGEQASLSILLYLSAAATFTLFRFTVIIAEITECLGIWCFDITTPRNESVTY</sequence>